<gene>
    <name evidence="2" type="ORF">HJG60_009228</name>
</gene>
<reference evidence="2 3" key="1">
    <citation type="journal article" date="2020" name="Nature">
        <title>Six reference-quality genomes reveal evolution of bat adaptations.</title>
        <authorList>
            <person name="Jebb D."/>
            <person name="Huang Z."/>
            <person name="Pippel M."/>
            <person name="Hughes G.M."/>
            <person name="Lavrichenko K."/>
            <person name="Devanna P."/>
            <person name="Winkler S."/>
            <person name="Jermiin L.S."/>
            <person name="Skirmuntt E.C."/>
            <person name="Katzourakis A."/>
            <person name="Burkitt-Gray L."/>
            <person name="Ray D.A."/>
            <person name="Sullivan K.A.M."/>
            <person name="Roscito J.G."/>
            <person name="Kirilenko B.M."/>
            <person name="Davalos L.M."/>
            <person name="Corthals A.P."/>
            <person name="Power M.L."/>
            <person name="Jones G."/>
            <person name="Ransome R.D."/>
            <person name="Dechmann D.K.N."/>
            <person name="Locatelli A.G."/>
            <person name="Puechmaille S.J."/>
            <person name="Fedrigo O."/>
            <person name="Jarvis E.D."/>
            <person name="Hiller M."/>
            <person name="Vernes S.C."/>
            <person name="Myers E.W."/>
            <person name="Teeling E.C."/>
        </authorList>
    </citation>
    <scope>NUCLEOTIDE SEQUENCE [LARGE SCALE GENOMIC DNA]</scope>
    <source>
        <strain evidence="2">Bat1K_MPI-CBG_1</strain>
    </source>
</reference>
<protein>
    <submittedName>
        <fullName evidence="2">Uncharacterized protein</fullName>
    </submittedName>
</protein>
<dbReference type="EMBL" id="JABVXQ010000014">
    <property type="protein sequence ID" value="KAF6078391.1"/>
    <property type="molecule type" value="Genomic_DNA"/>
</dbReference>
<organism evidence="2 3">
    <name type="scientific">Phyllostomus discolor</name>
    <name type="common">pale spear-nosed bat</name>
    <dbReference type="NCBI Taxonomy" id="89673"/>
    <lineage>
        <taxon>Eukaryota</taxon>
        <taxon>Metazoa</taxon>
        <taxon>Chordata</taxon>
        <taxon>Craniata</taxon>
        <taxon>Vertebrata</taxon>
        <taxon>Euteleostomi</taxon>
        <taxon>Mammalia</taxon>
        <taxon>Eutheria</taxon>
        <taxon>Laurasiatheria</taxon>
        <taxon>Chiroptera</taxon>
        <taxon>Yangochiroptera</taxon>
        <taxon>Phyllostomidae</taxon>
        <taxon>Phyllostominae</taxon>
        <taxon>Phyllostomus</taxon>
    </lineage>
</organism>
<feature type="region of interest" description="Disordered" evidence="1">
    <location>
        <begin position="65"/>
        <end position="135"/>
    </location>
</feature>
<evidence type="ECO:0000313" key="3">
    <source>
        <dbReference type="Proteomes" id="UP000664940"/>
    </source>
</evidence>
<evidence type="ECO:0000256" key="1">
    <source>
        <dbReference type="SAM" id="MobiDB-lite"/>
    </source>
</evidence>
<proteinExistence type="predicted"/>
<evidence type="ECO:0000313" key="2">
    <source>
        <dbReference type="EMBL" id="KAF6078391.1"/>
    </source>
</evidence>
<feature type="compositionally biased region" description="Basic and acidic residues" evidence="1">
    <location>
        <begin position="107"/>
        <end position="135"/>
    </location>
</feature>
<name>A0A833YSJ3_9CHIR</name>
<dbReference type="AlphaFoldDB" id="A0A833YSJ3"/>
<accession>A0A833YSJ3</accession>
<comment type="caution">
    <text evidence="2">The sequence shown here is derived from an EMBL/GenBank/DDBJ whole genome shotgun (WGS) entry which is preliminary data.</text>
</comment>
<dbReference type="Proteomes" id="UP000664940">
    <property type="component" value="Unassembled WGS sequence"/>
</dbReference>
<sequence>MCSRQRNPPVSLLRSLCSQGRAVTVAAYLRQQSIHGYGGPIRPPGGPTWRNRFMRPCALRLPGRSSVEISSPHRSLFSPPVGSFPETSGSKRREKQGSIQSRIARTHPKELCKEPRKWRGEKIYTKDTTPELPLH</sequence>